<dbReference type="InterPro" id="IPR016181">
    <property type="entry name" value="Acyl_CoA_acyltransferase"/>
</dbReference>
<protein>
    <recommendedName>
        <fullName evidence="4">Mycothiol synthase</fullName>
        <ecNumber evidence="4">2.3.1.189</ecNumber>
    </recommendedName>
</protein>
<evidence type="ECO:0000256" key="1">
    <source>
        <dbReference type="ARBA" id="ARBA00022679"/>
    </source>
</evidence>
<sequence>MPAQLEIAEGASDRALSDARALIAEAEAADGSSPVSDQALLAAAQGQRALLLFIDAGAEPDPGTGARGSDDAGGPVAVGIVGQGEVDLAVRPGHRGRGVGSAALAELLARDPGELKAWAHGENPAAEALLARAGFAPVRSLYRMALDPGLLPADGRDPLALPVPQGLRLRAFDPERPADAAAWVRANAAAFATHPEQGRITEADFELMRDEPWFEPADLVLLAEDPGDELAGSTWIKTVRGDDGVECELYAVGVRPEYAGRGLGGLLLDVTLARMAQHSPDRVTLYVDGENERAVRLYEHASFTVDSRSRQWARPASSGVDDTMDA</sequence>
<dbReference type="EMBL" id="CP035037">
    <property type="protein sequence ID" value="QAB16964.1"/>
    <property type="molecule type" value="Genomic_DNA"/>
</dbReference>
<dbReference type="NCBIfam" id="TIGR03448">
    <property type="entry name" value="mycothiol_MshD"/>
    <property type="match status" value="1"/>
</dbReference>
<evidence type="ECO:0000256" key="2">
    <source>
        <dbReference type="ARBA" id="ARBA00022737"/>
    </source>
</evidence>
<dbReference type="Gene3D" id="3.40.630.30">
    <property type="match status" value="1"/>
</dbReference>
<accession>A0ABX5QD34</accession>
<evidence type="ECO:0000256" key="3">
    <source>
        <dbReference type="ARBA" id="ARBA00023315"/>
    </source>
</evidence>
<dbReference type="EC" id="2.3.1.189" evidence="4"/>
<dbReference type="RefSeq" id="WP_128386247.1">
    <property type="nucleotide sequence ID" value="NZ_CP035037.1"/>
</dbReference>
<evidence type="ECO:0000313" key="6">
    <source>
        <dbReference type="EMBL" id="QAB16964.1"/>
    </source>
</evidence>
<dbReference type="PROSITE" id="PS51186">
    <property type="entry name" value="GNAT"/>
    <property type="match status" value="2"/>
</dbReference>
<proteinExistence type="predicted"/>
<organism evidence="6 7">
    <name type="scientific">Leucobacter muris</name>
    <dbReference type="NCBI Taxonomy" id="1935379"/>
    <lineage>
        <taxon>Bacteria</taxon>
        <taxon>Bacillati</taxon>
        <taxon>Actinomycetota</taxon>
        <taxon>Actinomycetes</taxon>
        <taxon>Micrococcales</taxon>
        <taxon>Microbacteriaceae</taxon>
        <taxon>Leucobacter</taxon>
    </lineage>
</organism>
<dbReference type="Proteomes" id="UP000285768">
    <property type="component" value="Chromosome"/>
</dbReference>
<feature type="domain" description="N-acetyltransferase" evidence="5">
    <location>
        <begin position="167"/>
        <end position="326"/>
    </location>
</feature>
<evidence type="ECO:0000259" key="5">
    <source>
        <dbReference type="PROSITE" id="PS51186"/>
    </source>
</evidence>
<keyword evidence="1 6" id="KW-0808">Transferase</keyword>
<name>A0ABX5QD34_9MICO</name>
<keyword evidence="3 6" id="KW-0012">Acyltransferase</keyword>
<evidence type="ECO:0000313" key="7">
    <source>
        <dbReference type="Proteomes" id="UP000285768"/>
    </source>
</evidence>
<dbReference type="SUPFAM" id="SSF55729">
    <property type="entry name" value="Acyl-CoA N-acyltransferases (Nat)"/>
    <property type="match status" value="1"/>
</dbReference>
<dbReference type="Pfam" id="PF00583">
    <property type="entry name" value="Acetyltransf_1"/>
    <property type="match status" value="2"/>
</dbReference>
<dbReference type="GO" id="GO:0035447">
    <property type="term" value="F:mycothiol synthase activity"/>
    <property type="evidence" value="ECO:0007669"/>
    <property type="project" value="UniProtKB-EC"/>
</dbReference>
<dbReference type="InterPro" id="IPR050276">
    <property type="entry name" value="MshD_Acetyltransferase"/>
</dbReference>
<keyword evidence="2" id="KW-0677">Repeat</keyword>
<evidence type="ECO:0000256" key="4">
    <source>
        <dbReference type="NCBIfam" id="TIGR03448"/>
    </source>
</evidence>
<reference evidence="6 7" key="1">
    <citation type="submission" date="2019-01" db="EMBL/GenBank/DDBJ databases">
        <title>Leucobacter muris sp. nov. isolated from the nose of a laboratory mouse.</title>
        <authorList>
            <person name="Benga L."/>
            <person name="Sproeer C."/>
            <person name="Schumann P."/>
            <person name="Verbarg S."/>
            <person name="Bunk B."/>
            <person name="Engelhardt E."/>
            <person name="Benten P.M."/>
            <person name="Sager M."/>
        </authorList>
    </citation>
    <scope>NUCLEOTIDE SEQUENCE [LARGE SCALE GENOMIC DNA]</scope>
    <source>
        <strain evidence="6 7">DSM 101948</strain>
    </source>
</reference>
<dbReference type="CDD" id="cd04301">
    <property type="entry name" value="NAT_SF"/>
    <property type="match status" value="1"/>
</dbReference>
<dbReference type="InterPro" id="IPR000182">
    <property type="entry name" value="GNAT_dom"/>
</dbReference>
<keyword evidence="7" id="KW-1185">Reference proteome</keyword>
<feature type="domain" description="N-acetyltransferase" evidence="5">
    <location>
        <begin position="21"/>
        <end position="164"/>
    </location>
</feature>
<dbReference type="InterPro" id="IPR017813">
    <property type="entry name" value="Mycothiol_AcTrfase"/>
</dbReference>
<gene>
    <name evidence="6" type="primary">mshD</name>
    <name evidence="6" type="ORF">Leucomu_02640</name>
</gene>
<dbReference type="PANTHER" id="PTHR43617">
    <property type="entry name" value="L-AMINO ACID N-ACETYLTRANSFERASE"/>
    <property type="match status" value="1"/>
</dbReference>